<keyword evidence="3" id="KW-1185">Reference proteome</keyword>
<keyword evidence="1" id="KW-0812">Transmembrane</keyword>
<reference evidence="2" key="2">
    <citation type="submission" date="2025-08" db="UniProtKB">
        <authorList>
            <consortium name="Ensembl"/>
        </authorList>
    </citation>
    <scope>IDENTIFICATION</scope>
</reference>
<sequence>MGSAKQTKIFLSFLVFLTCINPVFFFFFFFFFLRRSLAVSPRLQCSGVISAHCKLRLPGSHHSPTSASRVAGTTGARHHAQLVFCFKIKARS</sequence>
<reference evidence="2" key="3">
    <citation type="submission" date="2025-09" db="UniProtKB">
        <authorList>
            <consortium name="Ensembl"/>
        </authorList>
    </citation>
    <scope>IDENTIFICATION</scope>
</reference>
<protein>
    <submittedName>
        <fullName evidence="2">Uncharacterized protein</fullName>
    </submittedName>
</protein>
<feature type="transmembrane region" description="Helical" evidence="1">
    <location>
        <begin position="12"/>
        <end position="33"/>
    </location>
</feature>
<dbReference type="AlphaFoldDB" id="A0A8I5NLE7"/>
<name>A0A8I5NLE7_PAPAN</name>
<accession>A0A8I5NLE7</accession>
<dbReference type="GeneTree" id="ENSGT00940000163505"/>
<dbReference type="Ensembl" id="ENSPANT00000064934.1">
    <property type="protein sequence ID" value="ENSPANP00000053781.1"/>
    <property type="gene ID" value="ENSPANG00000037613.1"/>
</dbReference>
<dbReference type="OMA" id="FLTCINP"/>
<proteinExistence type="predicted"/>
<evidence type="ECO:0000313" key="2">
    <source>
        <dbReference type="Ensembl" id="ENSPANP00000053781.1"/>
    </source>
</evidence>
<dbReference type="Proteomes" id="UP000028761">
    <property type="component" value="Chromosome 18"/>
</dbReference>
<evidence type="ECO:0000256" key="1">
    <source>
        <dbReference type="SAM" id="Phobius"/>
    </source>
</evidence>
<reference evidence="2 3" key="1">
    <citation type="submission" date="2012-03" db="EMBL/GenBank/DDBJ databases">
        <title>Whole Genome Assembly of Papio anubis.</title>
        <authorList>
            <person name="Liu Y.L."/>
            <person name="Abraham K.A."/>
            <person name="Akbar H.A."/>
            <person name="Ali S.A."/>
            <person name="Anosike U.A."/>
            <person name="Aqrawi P.A."/>
            <person name="Arias F.A."/>
            <person name="Attaway T.A."/>
            <person name="Awwad R.A."/>
            <person name="Babu C.B."/>
            <person name="Bandaranaike D.B."/>
            <person name="Battles P.B."/>
            <person name="Bell A.B."/>
            <person name="Beltran B.B."/>
            <person name="Berhane-Mersha D.B."/>
            <person name="Bess C.B."/>
            <person name="Bickham C.B."/>
            <person name="Bolden T.B."/>
            <person name="Carter K.C."/>
            <person name="Chau D.C."/>
            <person name="Chavez A.C."/>
            <person name="Clerc-Blankenburg K.C."/>
            <person name="Coyle M.C."/>
            <person name="Dao M.D."/>
            <person name="Davila M.L.D."/>
            <person name="Davy-Carroll L.D."/>
            <person name="Denson S.D."/>
            <person name="Dinh H.D."/>
            <person name="Fernandez S.F."/>
            <person name="Fernando P.F."/>
            <person name="Forbes L.F."/>
            <person name="Francis C.F."/>
            <person name="Francisco L.F."/>
            <person name="Fu Q.F."/>
            <person name="Garcia-Iii R.G."/>
            <person name="Garrett T.G."/>
            <person name="Gross S.G."/>
            <person name="Gubbala S.G."/>
            <person name="Hirani K.H."/>
            <person name="Hogues M.H."/>
            <person name="Hollins B.H."/>
            <person name="Jackson L.J."/>
            <person name="Javaid M.J."/>
            <person name="Jhangiani S.J."/>
            <person name="Johnson A.J."/>
            <person name="Johnson B.J."/>
            <person name="Jones J.J."/>
            <person name="Joshi V.J."/>
            <person name="Kalu J.K."/>
            <person name="Khan N.K."/>
            <person name="Korchina V.K."/>
            <person name="Kovar C.K."/>
            <person name="Lago L.L."/>
            <person name="Lara F.L."/>
            <person name="Le T.-K.L."/>
            <person name="Lee S.L."/>
            <person name="Legall-Iii F.L."/>
            <person name="Lemon S.L."/>
            <person name="Liu J.L."/>
            <person name="Liu Y.-S.L."/>
            <person name="Liyanage D.L."/>
            <person name="Lopez J.L."/>
            <person name="Lorensuhewa L.L."/>
            <person name="Mata R.M."/>
            <person name="Mathew T.M."/>
            <person name="Mercado C.M."/>
            <person name="Mercado I.M."/>
            <person name="Morales K.M."/>
            <person name="Morgan M.M."/>
            <person name="Munidasa M.M."/>
            <person name="Ngo D.N."/>
            <person name="Nguyen L.N."/>
            <person name="Nguyen T.N."/>
            <person name="Nguyen N.N."/>
            <person name="Obregon M.O."/>
            <person name="Okwuonu G.O."/>
            <person name="Ongeri F.O."/>
            <person name="Onwere C.O."/>
            <person name="Osifeso I.O."/>
            <person name="Parra A.P."/>
            <person name="Patil S.P."/>
            <person name="Perez A.P."/>
            <person name="Perez Y.P."/>
            <person name="Pham C.P."/>
            <person name="Pu L.-L.P."/>
            <person name="Puazo M.P."/>
            <person name="Quiroz J.Q."/>
            <person name="Rouhana J.R."/>
            <person name="Ruiz M.R."/>
            <person name="Ruiz S.-J.R."/>
            <person name="Saada N.S."/>
            <person name="Santibanez J.S."/>
            <person name="Scheel M.S."/>
            <person name="Schneider B.S."/>
            <person name="Simmons D.S."/>
            <person name="Sisson I.S."/>
            <person name="Tang L.-Y.T."/>
            <person name="Thornton R.T."/>
            <person name="Tisius J.T."/>
            <person name="Toledanes G.T."/>
            <person name="Trejos Z.T."/>
            <person name="Usmani K.U."/>
            <person name="Varghese R.V."/>
            <person name="Vattathil S.V."/>
            <person name="Vee V.V."/>
            <person name="Walker D.W."/>
            <person name="Weissenberger G.W."/>
            <person name="White C.W."/>
            <person name="Williams A.W."/>
            <person name="Woodworth J.W."/>
            <person name="Wright R.W."/>
            <person name="Zhu Y.Z."/>
            <person name="Han Y.H."/>
            <person name="Newsham I.N."/>
            <person name="Nazareth L.N."/>
            <person name="Worley K.W."/>
            <person name="Muzny D.M."/>
            <person name="Rogers J.R."/>
            <person name="Gibbs R.G."/>
        </authorList>
    </citation>
    <scope>NUCLEOTIDE SEQUENCE [LARGE SCALE GENOMIC DNA]</scope>
</reference>
<keyword evidence="1" id="KW-1133">Transmembrane helix</keyword>
<evidence type="ECO:0000313" key="3">
    <source>
        <dbReference type="Proteomes" id="UP000028761"/>
    </source>
</evidence>
<keyword evidence="1" id="KW-0472">Membrane</keyword>
<dbReference type="PANTHER" id="PTHR12138">
    <property type="entry name" value="PRIMATE-EXPANDED PROTEIN FAMILY"/>
    <property type="match status" value="1"/>
</dbReference>
<dbReference type="PANTHER" id="PTHR12138:SF162">
    <property type="entry name" value="CHROMOSOME UNDETERMINED SCAFFOLD_275, WHOLE GENOME SHOTGUN SEQUENCE"/>
    <property type="match status" value="1"/>
</dbReference>
<organism evidence="2 3">
    <name type="scientific">Papio anubis</name>
    <name type="common">Olive baboon</name>
    <dbReference type="NCBI Taxonomy" id="9555"/>
    <lineage>
        <taxon>Eukaryota</taxon>
        <taxon>Metazoa</taxon>
        <taxon>Chordata</taxon>
        <taxon>Craniata</taxon>
        <taxon>Vertebrata</taxon>
        <taxon>Euteleostomi</taxon>
        <taxon>Mammalia</taxon>
        <taxon>Eutheria</taxon>
        <taxon>Euarchontoglires</taxon>
        <taxon>Primates</taxon>
        <taxon>Haplorrhini</taxon>
        <taxon>Catarrhini</taxon>
        <taxon>Cercopithecidae</taxon>
        <taxon>Cercopithecinae</taxon>
        <taxon>Papio</taxon>
    </lineage>
</organism>